<evidence type="ECO:0008006" key="3">
    <source>
        <dbReference type="Google" id="ProtNLM"/>
    </source>
</evidence>
<evidence type="ECO:0000313" key="1">
    <source>
        <dbReference type="EMBL" id="MBC5623824.1"/>
    </source>
</evidence>
<dbReference type="EMBL" id="JACOOH010000071">
    <property type="protein sequence ID" value="MBC5623824.1"/>
    <property type="molecule type" value="Genomic_DNA"/>
</dbReference>
<gene>
    <name evidence="1" type="ORF">H8S64_22305</name>
</gene>
<protein>
    <recommendedName>
        <fullName evidence="3">Toprim domain-containing protein</fullName>
    </recommendedName>
</protein>
<dbReference type="InterPro" id="IPR023405">
    <property type="entry name" value="Topo_IA_core_domain"/>
</dbReference>
<sequence>MIALIAEKPSVAKDIARIIGATGRNDGYLSGNGYMVTWAFGHLIQLAMPEAYG</sequence>
<dbReference type="SUPFAM" id="SSF56712">
    <property type="entry name" value="Prokaryotic type I DNA topoisomerase"/>
    <property type="match status" value="1"/>
</dbReference>
<dbReference type="Gene3D" id="3.40.50.140">
    <property type="match status" value="1"/>
</dbReference>
<organism evidence="1 2">
    <name type="scientific">Butyricimonas hominis</name>
    <dbReference type="NCBI Taxonomy" id="2763032"/>
    <lineage>
        <taxon>Bacteria</taxon>
        <taxon>Pseudomonadati</taxon>
        <taxon>Bacteroidota</taxon>
        <taxon>Bacteroidia</taxon>
        <taxon>Bacteroidales</taxon>
        <taxon>Odoribacteraceae</taxon>
        <taxon>Butyricimonas</taxon>
    </lineage>
</organism>
<feature type="non-terminal residue" evidence="1">
    <location>
        <position position="53"/>
    </location>
</feature>
<dbReference type="Proteomes" id="UP000646484">
    <property type="component" value="Unassembled WGS sequence"/>
</dbReference>
<reference evidence="1 2" key="1">
    <citation type="submission" date="2020-08" db="EMBL/GenBank/DDBJ databases">
        <title>Genome public.</title>
        <authorList>
            <person name="Liu C."/>
            <person name="Sun Q."/>
        </authorList>
    </citation>
    <scope>NUCLEOTIDE SEQUENCE [LARGE SCALE GENOMIC DNA]</scope>
    <source>
        <strain evidence="1 2">NSJ-56</strain>
    </source>
</reference>
<comment type="caution">
    <text evidence="1">The sequence shown here is derived from an EMBL/GenBank/DDBJ whole genome shotgun (WGS) entry which is preliminary data.</text>
</comment>
<name>A0ABR7D7N9_9BACT</name>
<accession>A0ABR7D7N9</accession>
<keyword evidence="2" id="KW-1185">Reference proteome</keyword>
<evidence type="ECO:0000313" key="2">
    <source>
        <dbReference type="Proteomes" id="UP000646484"/>
    </source>
</evidence>
<proteinExistence type="predicted"/>